<name>A0A2S4LW95_9BURK</name>
<accession>A0A2S4LW95</accession>
<dbReference type="Proteomes" id="UP000237381">
    <property type="component" value="Unassembled WGS sequence"/>
</dbReference>
<protein>
    <recommendedName>
        <fullName evidence="4">Ribbon-helix-helix CopG family protein</fullName>
    </recommendedName>
</protein>
<dbReference type="RefSeq" id="WP_103707168.1">
    <property type="nucleotide sequence ID" value="NZ_PQGA01000022.1"/>
</dbReference>
<dbReference type="AlphaFoldDB" id="A0A2S4LW95"/>
<keyword evidence="3" id="KW-1185">Reference proteome</keyword>
<dbReference type="OrthoDB" id="7272485at2"/>
<organism evidence="2 3">
    <name type="scientific">Paraburkholderia eburnea</name>
    <dbReference type="NCBI Taxonomy" id="1189126"/>
    <lineage>
        <taxon>Bacteria</taxon>
        <taxon>Pseudomonadati</taxon>
        <taxon>Pseudomonadota</taxon>
        <taxon>Betaproteobacteria</taxon>
        <taxon>Burkholderiales</taxon>
        <taxon>Burkholderiaceae</taxon>
        <taxon>Paraburkholderia</taxon>
    </lineage>
</organism>
<evidence type="ECO:0000313" key="3">
    <source>
        <dbReference type="Proteomes" id="UP000237381"/>
    </source>
</evidence>
<gene>
    <name evidence="2" type="ORF">B0G62_12244</name>
</gene>
<evidence type="ECO:0000313" key="2">
    <source>
        <dbReference type="EMBL" id="POR46728.1"/>
    </source>
</evidence>
<feature type="region of interest" description="Disordered" evidence="1">
    <location>
        <begin position="1"/>
        <end position="40"/>
    </location>
</feature>
<comment type="caution">
    <text evidence="2">The sequence shown here is derived from an EMBL/GenBank/DDBJ whole genome shotgun (WGS) entry which is preliminary data.</text>
</comment>
<reference evidence="2 3" key="1">
    <citation type="submission" date="2018-01" db="EMBL/GenBank/DDBJ databases">
        <title>Genomic Encyclopedia of Type Strains, Phase III (KMG-III): the genomes of soil and plant-associated and newly described type strains.</title>
        <authorList>
            <person name="Whitman W."/>
        </authorList>
    </citation>
    <scope>NUCLEOTIDE SEQUENCE [LARGE SCALE GENOMIC DNA]</scope>
    <source>
        <strain evidence="2 3">JCM 18070</strain>
    </source>
</reference>
<evidence type="ECO:0008006" key="4">
    <source>
        <dbReference type="Google" id="ProtNLM"/>
    </source>
</evidence>
<dbReference type="EMBL" id="PQGA01000022">
    <property type="protein sequence ID" value="POR46728.1"/>
    <property type="molecule type" value="Genomic_DNA"/>
</dbReference>
<proteinExistence type="predicted"/>
<sequence length="80" mass="8405">MAITKRPDASKQASDAEKFIAGAPDASHVPGASPGRRRKEVISPSVDVDLLKRFDTLAAELGLSRAAAINLAMAKFIASQ</sequence>
<evidence type="ECO:0000256" key="1">
    <source>
        <dbReference type="SAM" id="MobiDB-lite"/>
    </source>
</evidence>
<feature type="compositionally biased region" description="Basic and acidic residues" evidence="1">
    <location>
        <begin position="1"/>
        <end position="18"/>
    </location>
</feature>